<feature type="chain" id="PRO_5033437092" evidence="3">
    <location>
        <begin position="20"/>
        <end position="531"/>
    </location>
</feature>
<evidence type="ECO:0000256" key="2">
    <source>
        <dbReference type="ARBA" id="ARBA00023008"/>
    </source>
</evidence>
<evidence type="ECO:0000313" key="5">
    <source>
        <dbReference type="EMBL" id="KAF0698067.1"/>
    </source>
</evidence>
<sequence length="531" mass="60537">MVNTSFFFVALGSFLTVASQSTASSSCPTRTRRAWSTYSTGEKQLYLNALNLAMARGLHHKFVEVHMNPESEHEAHDCLFIYWHRRFLLAYENMLRSLGDQYKCITLPYWDFWKLNANYQGKTCKYISDCNTLPLDLGAITPSKDNFQGPYATYPGWYYAVDQNTWFQGTSCYRSNGNPSTSAFCQSQKDFDEKTCYNCIPRNDLTKATVPGAPLLFGQVFASQASSDSFTYLTKGVQYNYHNGIHAAINSLMGTFASPGDPFFYIHHATVDALHSIYDKCVVKPKGTNSDPKNRLQWPQLADWRTSGNPNDGNKRCWKSFSRSGTGYKFVDWAPTDDVLMHVMVNDKRYSRYVDVLDIDSPLRPYFAAITDAKGTILHSYQNFYDTNVGTNKYSYDLGSKAYGLGRLNDQCRNTVSSSVSLSLLDEQAGPDELAALKQQRFQNDLYQFFKRKHVPEHKIVDKISLARCVYTNECLGGVFDYTDAFRESFDVQGSPKCYVDIHRYARGEVTLPDGWLQRFMRHYPCDSSDL</sequence>
<evidence type="ECO:0000256" key="3">
    <source>
        <dbReference type="SAM" id="SignalP"/>
    </source>
</evidence>
<dbReference type="PANTHER" id="PTHR11474:SF126">
    <property type="entry name" value="TYROSINASE-LIKE PROTEIN TYR-1-RELATED"/>
    <property type="match status" value="1"/>
</dbReference>
<evidence type="ECO:0000256" key="1">
    <source>
        <dbReference type="ARBA" id="ARBA00022723"/>
    </source>
</evidence>
<name>A0A485KTR0_9STRA</name>
<dbReference type="PANTHER" id="PTHR11474">
    <property type="entry name" value="TYROSINASE FAMILY MEMBER"/>
    <property type="match status" value="1"/>
</dbReference>
<evidence type="ECO:0000313" key="6">
    <source>
        <dbReference type="EMBL" id="VFT88149.1"/>
    </source>
</evidence>
<reference evidence="5" key="2">
    <citation type="submission" date="2019-06" db="EMBL/GenBank/DDBJ databases">
        <title>Genomics analysis of Aphanomyces spp. identifies a new class of oomycete effector associated with host adaptation.</title>
        <authorList>
            <person name="Gaulin E."/>
        </authorList>
    </citation>
    <scope>NUCLEOTIDE SEQUENCE</scope>
    <source>
        <strain evidence="5">CBS 578.67</strain>
    </source>
</reference>
<accession>A0A485KTR0</accession>
<keyword evidence="7" id="KW-1185">Reference proteome</keyword>
<dbReference type="Proteomes" id="UP000332933">
    <property type="component" value="Unassembled WGS sequence"/>
</dbReference>
<organism evidence="6 7">
    <name type="scientific">Aphanomyces stellatus</name>
    <dbReference type="NCBI Taxonomy" id="120398"/>
    <lineage>
        <taxon>Eukaryota</taxon>
        <taxon>Sar</taxon>
        <taxon>Stramenopiles</taxon>
        <taxon>Oomycota</taxon>
        <taxon>Saprolegniomycetes</taxon>
        <taxon>Saprolegniales</taxon>
        <taxon>Verrucalvaceae</taxon>
        <taxon>Aphanomyces</taxon>
    </lineage>
</organism>
<dbReference type="OrthoDB" id="156308at2759"/>
<dbReference type="InterPro" id="IPR008922">
    <property type="entry name" value="Di-copper_centre_dom_sf"/>
</dbReference>
<dbReference type="PRINTS" id="PR00092">
    <property type="entry name" value="TYROSINASE"/>
</dbReference>
<dbReference type="Gene3D" id="1.10.1280.10">
    <property type="entry name" value="Di-copper center containing domain from catechol oxidase"/>
    <property type="match status" value="1"/>
</dbReference>
<dbReference type="EMBL" id="VJMH01005269">
    <property type="protein sequence ID" value="KAF0698067.1"/>
    <property type="molecule type" value="Genomic_DNA"/>
</dbReference>
<protein>
    <submittedName>
        <fullName evidence="6">Aste57867_11287 protein</fullName>
    </submittedName>
</protein>
<dbReference type="GO" id="GO:0046872">
    <property type="term" value="F:metal ion binding"/>
    <property type="evidence" value="ECO:0007669"/>
    <property type="project" value="UniProtKB-KW"/>
</dbReference>
<evidence type="ECO:0000259" key="4">
    <source>
        <dbReference type="PROSITE" id="PS00498"/>
    </source>
</evidence>
<evidence type="ECO:0000313" key="7">
    <source>
        <dbReference type="Proteomes" id="UP000332933"/>
    </source>
</evidence>
<dbReference type="PROSITE" id="PS00498">
    <property type="entry name" value="TYROSINASE_2"/>
    <property type="match status" value="1"/>
</dbReference>
<dbReference type="Pfam" id="PF00264">
    <property type="entry name" value="Tyrosinase"/>
    <property type="match status" value="1"/>
</dbReference>
<dbReference type="InterPro" id="IPR050316">
    <property type="entry name" value="Tyrosinase/Hemocyanin"/>
</dbReference>
<dbReference type="InterPro" id="IPR002227">
    <property type="entry name" value="Tyrosinase_Cu-bd"/>
</dbReference>
<feature type="signal peptide" evidence="3">
    <location>
        <begin position="1"/>
        <end position="19"/>
    </location>
</feature>
<feature type="domain" description="Tyrosinase copper-binding" evidence="4">
    <location>
        <begin position="261"/>
        <end position="272"/>
    </location>
</feature>
<dbReference type="EMBL" id="CAADRA010005290">
    <property type="protein sequence ID" value="VFT88149.1"/>
    <property type="molecule type" value="Genomic_DNA"/>
</dbReference>
<dbReference type="GO" id="GO:0016491">
    <property type="term" value="F:oxidoreductase activity"/>
    <property type="evidence" value="ECO:0007669"/>
    <property type="project" value="InterPro"/>
</dbReference>
<proteinExistence type="predicted"/>
<keyword evidence="1" id="KW-0479">Metal-binding</keyword>
<dbReference type="SUPFAM" id="SSF48056">
    <property type="entry name" value="Di-copper centre-containing domain"/>
    <property type="match status" value="1"/>
</dbReference>
<reference evidence="6 7" key="1">
    <citation type="submission" date="2019-03" db="EMBL/GenBank/DDBJ databases">
        <authorList>
            <person name="Gaulin E."/>
            <person name="Dumas B."/>
        </authorList>
    </citation>
    <scope>NUCLEOTIDE SEQUENCE [LARGE SCALE GENOMIC DNA]</scope>
    <source>
        <strain evidence="6">CBS 568.67</strain>
    </source>
</reference>
<keyword evidence="2" id="KW-0186">Copper</keyword>
<keyword evidence="3" id="KW-0732">Signal</keyword>
<dbReference type="AlphaFoldDB" id="A0A485KTR0"/>
<gene>
    <name evidence="6" type="primary">Aste57867_11287</name>
    <name evidence="5" type="ORF">As57867_011245</name>
    <name evidence="6" type="ORF">ASTE57867_11287</name>
</gene>